<comment type="caution">
    <text evidence="2">The sequence shown here is derived from an EMBL/GenBank/DDBJ whole genome shotgun (WGS) entry which is preliminary data.</text>
</comment>
<accession>A0A926DH97</accession>
<dbReference type="EMBL" id="JACRSP010000007">
    <property type="protein sequence ID" value="MBC8537269.1"/>
    <property type="molecule type" value="Genomic_DNA"/>
</dbReference>
<evidence type="ECO:0000313" key="3">
    <source>
        <dbReference type="Proteomes" id="UP000620366"/>
    </source>
</evidence>
<keyword evidence="3" id="KW-1185">Reference proteome</keyword>
<name>A0A926DH97_9FIRM</name>
<feature type="region of interest" description="Disordered" evidence="1">
    <location>
        <begin position="200"/>
        <end position="219"/>
    </location>
</feature>
<evidence type="ECO:0000256" key="1">
    <source>
        <dbReference type="SAM" id="MobiDB-lite"/>
    </source>
</evidence>
<evidence type="ECO:0008006" key="4">
    <source>
        <dbReference type="Google" id="ProtNLM"/>
    </source>
</evidence>
<gene>
    <name evidence="2" type="ORF">H8695_11275</name>
</gene>
<dbReference type="AlphaFoldDB" id="A0A926DH97"/>
<reference evidence="2" key="1">
    <citation type="submission" date="2020-08" db="EMBL/GenBank/DDBJ databases">
        <title>Genome public.</title>
        <authorList>
            <person name="Liu C."/>
            <person name="Sun Q."/>
        </authorList>
    </citation>
    <scope>NUCLEOTIDE SEQUENCE</scope>
    <source>
        <strain evidence="2">BX7</strain>
    </source>
</reference>
<dbReference type="RefSeq" id="WP_249301782.1">
    <property type="nucleotide sequence ID" value="NZ_JACRSP010000007.1"/>
</dbReference>
<protein>
    <recommendedName>
        <fullName evidence="4">Portal protein</fullName>
    </recommendedName>
</protein>
<dbReference type="Proteomes" id="UP000620366">
    <property type="component" value="Unassembled WGS sequence"/>
</dbReference>
<organism evidence="2 3">
    <name type="scientific">Feifania hominis</name>
    <dbReference type="NCBI Taxonomy" id="2763660"/>
    <lineage>
        <taxon>Bacteria</taxon>
        <taxon>Bacillati</taxon>
        <taxon>Bacillota</taxon>
        <taxon>Clostridia</taxon>
        <taxon>Eubacteriales</taxon>
        <taxon>Feifaniaceae</taxon>
        <taxon>Feifania</taxon>
    </lineage>
</organism>
<evidence type="ECO:0000313" key="2">
    <source>
        <dbReference type="EMBL" id="MBC8537269.1"/>
    </source>
</evidence>
<sequence>MKTEDFSKKESRTDKDTFGIPIKKTPPEVWAEYEKARAYNDSLNLYETVRRNEEFYIGEQWRGLNAPDLEKPVLNIFKRVCTYFISMLSTDDIAVSLRPFFSEQGSEQSVKLAGAELERVMERTKLKAKGRELIRDCAVDGDGCFYFYFDPESKEIAVELVDNTKILFGNPYGADVQKQPYLILVKREYIDNVRAEAQKNGVDAESIRPDDDSVYSEQDSGGDRLVTVLVKLWREKGTVHFMKCTRDTVIKKPTDTGYRLYPVAYMNWERRKSSYHGVSPMTGLIPNQVAVNKLFAMAIHHEKAMAFPKLFYDITKVPRWTNRVGEAVAVQGNPNEAIAASFRGADMSGQVMELVDRIITYTKEFMGASDAALGNVKPDNTSAIIAVQKASSAPLELQRLSFYQLIEDSVRIMIDIMRADYGVRKVEMTDTLSGQQTTGQVDFAALDLEAMEINVDVGASSYWSELTQIQTMDNLFTKGIITDAVTYLESIPDKYIRNKNKIVEQLRAAAASQMAPVTGIDAAGGLVQEEMPADPMEQAAAQQAAQIMRQEAGGSGDAGLRMAAERDAQRILARRGQ</sequence>
<proteinExistence type="predicted"/>
<feature type="region of interest" description="Disordered" evidence="1">
    <location>
        <begin position="537"/>
        <end position="565"/>
    </location>
</feature>